<dbReference type="SUPFAM" id="SSF51735">
    <property type="entry name" value="NAD(P)-binding Rossmann-fold domains"/>
    <property type="match status" value="1"/>
</dbReference>
<organism evidence="3 4">
    <name type="scientific">Paenibacillus sabuli</name>
    <dbReference type="NCBI Taxonomy" id="2772509"/>
    <lineage>
        <taxon>Bacteria</taxon>
        <taxon>Bacillati</taxon>
        <taxon>Bacillota</taxon>
        <taxon>Bacilli</taxon>
        <taxon>Bacillales</taxon>
        <taxon>Paenibacillaceae</taxon>
        <taxon>Paenibacillus</taxon>
    </lineage>
</organism>
<dbReference type="InterPro" id="IPR000683">
    <property type="entry name" value="Gfo/Idh/MocA-like_OxRdtase_N"/>
</dbReference>
<dbReference type="Pfam" id="PF01408">
    <property type="entry name" value="GFO_IDH_MocA"/>
    <property type="match status" value="1"/>
</dbReference>
<dbReference type="Pfam" id="PF22725">
    <property type="entry name" value="GFO_IDH_MocA_C3"/>
    <property type="match status" value="1"/>
</dbReference>
<dbReference type="EMBL" id="JACXIZ010000087">
    <property type="protein sequence ID" value="MBD2848660.1"/>
    <property type="molecule type" value="Genomic_DNA"/>
</dbReference>
<dbReference type="Proteomes" id="UP000621560">
    <property type="component" value="Unassembled WGS sequence"/>
</dbReference>
<evidence type="ECO:0000313" key="4">
    <source>
        <dbReference type="Proteomes" id="UP000621560"/>
    </source>
</evidence>
<dbReference type="InterPro" id="IPR055170">
    <property type="entry name" value="GFO_IDH_MocA-like_dom"/>
</dbReference>
<dbReference type="AlphaFoldDB" id="A0A927BZM2"/>
<dbReference type="RefSeq" id="WP_190921754.1">
    <property type="nucleotide sequence ID" value="NZ_JACXIZ010000087.1"/>
</dbReference>
<keyword evidence="4" id="KW-1185">Reference proteome</keyword>
<dbReference type="Gene3D" id="3.40.50.720">
    <property type="entry name" value="NAD(P)-binding Rossmann-like Domain"/>
    <property type="match status" value="1"/>
</dbReference>
<dbReference type="PANTHER" id="PTHR43377">
    <property type="entry name" value="BILIVERDIN REDUCTASE A"/>
    <property type="match status" value="1"/>
</dbReference>
<sequence>MSRIRLGLIGLGRFAEQHLACLRDLPMYEIAAVCDLDGERSAAVGRELGCPAYTDWRELLAREPLDAVDVLLPEHLHADPVLAALEAGCHVFVEKPLAISSAEAERMIEAAQRAERLLFTGHVCRFDPRYIAVREGAASGAFGRLRTIYARRNNGKRYFDLYRRVNPVFILGIHDIDLMHWLSGSDVEEVYALAPPGAGGGQDALMAMLKFRDGLTGVIENNWLLPDHAPADMDVRMEIVGDEATAQLREPDESLVLWNAHAARAPVPASGAPVYGRAAGPLYAELRHVGECIIAGRPSPILNPGDALRAVAVAEAIAASAVSGKPERPKLNTKEENR</sequence>
<dbReference type="SUPFAM" id="SSF55347">
    <property type="entry name" value="Glyceraldehyde-3-phosphate dehydrogenase-like, C-terminal domain"/>
    <property type="match status" value="1"/>
</dbReference>
<reference evidence="3" key="1">
    <citation type="submission" date="2020-09" db="EMBL/GenBank/DDBJ databases">
        <title>A novel bacterium of genus Paenibacillus, isolated from South China Sea.</title>
        <authorList>
            <person name="Huang H."/>
            <person name="Mo K."/>
            <person name="Hu Y."/>
        </authorList>
    </citation>
    <scope>NUCLEOTIDE SEQUENCE</scope>
    <source>
        <strain evidence="3">IB182496</strain>
    </source>
</reference>
<dbReference type="InterPro" id="IPR036291">
    <property type="entry name" value="NAD(P)-bd_dom_sf"/>
</dbReference>
<evidence type="ECO:0000259" key="1">
    <source>
        <dbReference type="Pfam" id="PF01408"/>
    </source>
</evidence>
<dbReference type="Gene3D" id="3.30.360.10">
    <property type="entry name" value="Dihydrodipicolinate Reductase, domain 2"/>
    <property type="match status" value="1"/>
</dbReference>
<accession>A0A927BZM2</accession>
<comment type="caution">
    <text evidence="3">The sequence shown here is derived from an EMBL/GenBank/DDBJ whole genome shotgun (WGS) entry which is preliminary data.</text>
</comment>
<evidence type="ECO:0000259" key="2">
    <source>
        <dbReference type="Pfam" id="PF22725"/>
    </source>
</evidence>
<dbReference type="InterPro" id="IPR051450">
    <property type="entry name" value="Gfo/Idh/MocA_Oxidoreductases"/>
</dbReference>
<feature type="domain" description="Gfo/Idh/MocA-like oxidoreductase N-terminal" evidence="1">
    <location>
        <begin position="4"/>
        <end position="122"/>
    </location>
</feature>
<proteinExistence type="predicted"/>
<gene>
    <name evidence="3" type="ORF">IDH44_26110</name>
</gene>
<name>A0A927BZM2_9BACL</name>
<dbReference type="PANTHER" id="PTHR43377:SF1">
    <property type="entry name" value="BILIVERDIN REDUCTASE A"/>
    <property type="match status" value="1"/>
</dbReference>
<protein>
    <submittedName>
        <fullName evidence="3">Gfo/Idh/MocA family oxidoreductase</fullName>
    </submittedName>
</protein>
<dbReference type="GO" id="GO:0000166">
    <property type="term" value="F:nucleotide binding"/>
    <property type="evidence" value="ECO:0007669"/>
    <property type="project" value="InterPro"/>
</dbReference>
<feature type="domain" description="GFO/IDH/MocA-like oxidoreductase" evidence="2">
    <location>
        <begin position="131"/>
        <end position="246"/>
    </location>
</feature>
<evidence type="ECO:0000313" key="3">
    <source>
        <dbReference type="EMBL" id="MBD2848660.1"/>
    </source>
</evidence>